<feature type="disulfide bond" evidence="3">
    <location>
        <begin position="4314"/>
        <end position="4332"/>
    </location>
</feature>
<protein>
    <submittedName>
        <fullName evidence="8">MAM and LDL-receptor class A domain-containing protein 1</fullName>
    </submittedName>
</protein>
<evidence type="ECO:0000259" key="5">
    <source>
        <dbReference type="PROSITE" id="PS50026"/>
    </source>
</evidence>
<keyword evidence="4" id="KW-0472">Membrane</keyword>
<dbReference type="Gene3D" id="4.10.400.10">
    <property type="entry name" value="Low-density Lipoprotein Receptor"/>
    <property type="match status" value="17"/>
</dbReference>
<reference evidence="8" key="1">
    <citation type="submission" date="2020-08" db="EMBL/GenBank/DDBJ databases">
        <title>Multicomponent nature underlies the extraordinary mechanical properties of spider dragline silk.</title>
        <authorList>
            <person name="Kono N."/>
            <person name="Nakamura H."/>
            <person name="Mori M."/>
            <person name="Yoshida Y."/>
            <person name="Ohtoshi R."/>
            <person name="Malay A.D."/>
            <person name="Moran D.A.P."/>
            <person name="Tomita M."/>
            <person name="Numata K."/>
            <person name="Arakawa K."/>
        </authorList>
    </citation>
    <scope>NUCLEOTIDE SEQUENCE</scope>
</reference>
<dbReference type="PANTHER" id="PTHR23282:SF101">
    <property type="entry name" value="MAM DOMAIN-CONTAINING PROTEIN"/>
    <property type="match status" value="1"/>
</dbReference>
<dbReference type="PROSITE" id="PS50060">
    <property type="entry name" value="MAM_2"/>
    <property type="match status" value="31"/>
</dbReference>
<feature type="disulfide bond" evidence="3">
    <location>
        <begin position="4750"/>
        <end position="4765"/>
    </location>
</feature>
<feature type="domain" description="MAM" evidence="6">
    <location>
        <begin position="3696"/>
        <end position="3859"/>
    </location>
</feature>
<feature type="domain" description="MAM" evidence="6">
    <location>
        <begin position="5002"/>
        <end position="5183"/>
    </location>
</feature>
<feature type="disulfide bond" evidence="3">
    <location>
        <begin position="3876"/>
        <end position="3894"/>
    </location>
</feature>
<feature type="domain" description="MAM" evidence="6">
    <location>
        <begin position="3333"/>
        <end position="3490"/>
    </location>
</feature>
<keyword evidence="4" id="KW-1133">Transmembrane helix</keyword>
<feature type="disulfide bond" evidence="3">
    <location>
        <begin position="2033"/>
        <end position="2048"/>
    </location>
</feature>
<feature type="disulfide bond" evidence="3">
    <location>
        <begin position="4127"/>
        <end position="4142"/>
    </location>
</feature>
<evidence type="ECO:0000256" key="1">
    <source>
        <dbReference type="ARBA" id="ARBA00023157"/>
    </source>
</evidence>
<feature type="domain" description="MAM" evidence="6">
    <location>
        <begin position="2979"/>
        <end position="3148"/>
    </location>
</feature>
<dbReference type="SMART" id="SM00192">
    <property type="entry name" value="LDLa"/>
    <property type="match status" value="18"/>
</dbReference>
<dbReference type="InterPro" id="IPR002172">
    <property type="entry name" value="LDrepeatLR_classA_rpt"/>
</dbReference>
<keyword evidence="1 2" id="KW-1015">Disulfide bond</keyword>
<feature type="disulfide bond" evidence="3">
    <location>
        <begin position="5436"/>
        <end position="5451"/>
    </location>
</feature>
<dbReference type="OrthoDB" id="6413415at2759"/>
<dbReference type="PROSITE" id="PS50093">
    <property type="entry name" value="PKD"/>
    <property type="match status" value="1"/>
</dbReference>
<feature type="domain" description="MAM" evidence="6">
    <location>
        <begin position="4771"/>
        <end position="4939"/>
    </location>
</feature>
<feature type="disulfide bond" evidence="3">
    <location>
        <begin position="2021"/>
        <end position="2039"/>
    </location>
</feature>
<dbReference type="CDD" id="cd06263">
    <property type="entry name" value="MAM"/>
    <property type="match status" value="24"/>
</dbReference>
<evidence type="ECO:0000259" key="6">
    <source>
        <dbReference type="PROSITE" id="PS50060"/>
    </source>
</evidence>
<feature type="domain" description="PKD" evidence="7">
    <location>
        <begin position="3347"/>
        <end position="3371"/>
    </location>
</feature>
<dbReference type="Gene3D" id="2.60.120.200">
    <property type="match status" value="31"/>
</dbReference>
<dbReference type="CDD" id="cd00112">
    <property type="entry name" value="LDLa"/>
    <property type="match status" value="18"/>
</dbReference>
<dbReference type="EMBL" id="BMAV01024961">
    <property type="protein sequence ID" value="GFS37330.1"/>
    <property type="molecule type" value="Genomic_DNA"/>
</dbReference>
<feature type="disulfide bond" evidence="3">
    <location>
        <begin position="3869"/>
        <end position="3881"/>
    </location>
</feature>
<feature type="domain" description="MAM" evidence="6">
    <location>
        <begin position="631"/>
        <end position="790"/>
    </location>
</feature>
<comment type="caution">
    <text evidence="8">The sequence shown here is derived from an EMBL/GenBank/DDBJ whole genome shotgun (WGS) entry which is preliminary data.</text>
</comment>
<feature type="domain" description="MAM" evidence="6">
    <location>
        <begin position="1671"/>
        <end position="1840"/>
    </location>
</feature>
<evidence type="ECO:0000256" key="2">
    <source>
        <dbReference type="PROSITE-ProRule" id="PRU00076"/>
    </source>
</evidence>
<feature type="disulfide bond" evidence="3">
    <location>
        <begin position="831"/>
        <end position="846"/>
    </location>
</feature>
<comment type="caution">
    <text evidence="2">Lacks conserved residue(s) required for the propagation of feature annotation.</text>
</comment>
<feature type="domain" description="MAM" evidence="6">
    <location>
        <begin position="4143"/>
        <end position="4300"/>
    </location>
</feature>
<feature type="disulfide bond" evidence="3">
    <location>
        <begin position="2464"/>
        <end position="2479"/>
    </location>
</feature>
<feature type="disulfide bond" evidence="3">
    <location>
        <begin position="5854"/>
        <end position="5869"/>
    </location>
</feature>
<dbReference type="GO" id="GO:0016020">
    <property type="term" value="C:membrane"/>
    <property type="evidence" value="ECO:0007669"/>
    <property type="project" value="InterPro"/>
</dbReference>
<dbReference type="PROSITE" id="PS50068">
    <property type="entry name" value="LDLRA_2"/>
    <property type="match status" value="18"/>
</dbReference>
<evidence type="ECO:0000259" key="7">
    <source>
        <dbReference type="PROSITE" id="PS50093"/>
    </source>
</evidence>
<keyword evidence="9" id="KW-1185">Reference proteome</keyword>
<feature type="domain" description="MAM" evidence="6">
    <location>
        <begin position="4346"/>
        <end position="4508"/>
    </location>
</feature>
<dbReference type="Pfam" id="PF00057">
    <property type="entry name" value="Ldl_recept_a"/>
    <property type="match status" value="11"/>
</dbReference>
<feature type="domain" description="MAM" evidence="6">
    <location>
        <begin position="2651"/>
        <end position="2814"/>
    </location>
</feature>
<feature type="domain" description="MAM" evidence="6">
    <location>
        <begin position="539"/>
        <end position="581"/>
    </location>
</feature>
<proteinExistence type="predicted"/>
<feature type="disulfide bond" evidence="3">
    <location>
        <begin position="5194"/>
        <end position="5206"/>
    </location>
</feature>
<feature type="disulfide bond" evidence="3">
    <location>
        <begin position="4546"/>
        <end position="4561"/>
    </location>
</feature>
<dbReference type="InterPro" id="IPR000601">
    <property type="entry name" value="PKD_dom"/>
</dbReference>
<organism evidence="8 9">
    <name type="scientific">Trichonephila inaurata madagascariensis</name>
    <dbReference type="NCBI Taxonomy" id="2747483"/>
    <lineage>
        <taxon>Eukaryota</taxon>
        <taxon>Metazoa</taxon>
        <taxon>Ecdysozoa</taxon>
        <taxon>Arthropoda</taxon>
        <taxon>Chelicerata</taxon>
        <taxon>Arachnida</taxon>
        <taxon>Araneae</taxon>
        <taxon>Araneomorphae</taxon>
        <taxon>Entelegynae</taxon>
        <taxon>Araneoidea</taxon>
        <taxon>Nephilidae</taxon>
        <taxon>Trichonephila</taxon>
        <taxon>Trichonephila inaurata</taxon>
    </lineage>
</organism>
<feature type="disulfide bond" evidence="3">
    <location>
        <begin position="5638"/>
        <end position="5653"/>
    </location>
</feature>
<feature type="domain" description="MAM" evidence="6">
    <location>
        <begin position="235"/>
        <end position="422"/>
    </location>
</feature>
<feature type="domain" description="MAM" evidence="6">
    <location>
        <begin position="3492"/>
        <end position="3656"/>
    </location>
</feature>
<dbReference type="InterPro" id="IPR013320">
    <property type="entry name" value="ConA-like_dom_sf"/>
</dbReference>
<gene>
    <name evidence="8" type="ORF">TNIN_29601</name>
</gene>
<feature type="domain" description="MAM" evidence="6">
    <location>
        <begin position="69"/>
        <end position="233"/>
    </location>
</feature>
<feature type="domain" description="MAM" evidence="6">
    <location>
        <begin position="1842"/>
        <end position="2013"/>
    </location>
</feature>
<evidence type="ECO:0000313" key="8">
    <source>
        <dbReference type="EMBL" id="GFS37330.1"/>
    </source>
</evidence>
<feature type="domain" description="MAM" evidence="6">
    <location>
        <begin position="5658"/>
        <end position="5820"/>
    </location>
</feature>
<feature type="domain" description="MAM" evidence="6">
    <location>
        <begin position="847"/>
        <end position="1015"/>
    </location>
</feature>
<evidence type="ECO:0000313" key="9">
    <source>
        <dbReference type="Proteomes" id="UP000886998"/>
    </source>
</evidence>
<dbReference type="Pfam" id="PF00629">
    <property type="entry name" value="MAM"/>
    <property type="match status" value="29"/>
</dbReference>
<feature type="disulfide bond" evidence="2">
    <location>
        <begin position="5978"/>
        <end position="5987"/>
    </location>
</feature>
<feature type="domain" description="MAM" evidence="6">
    <location>
        <begin position="1333"/>
        <end position="1497"/>
    </location>
</feature>
<feature type="domain" description="MAM" evidence="6">
    <location>
        <begin position="4563"/>
        <end position="4724"/>
    </location>
</feature>
<feature type="transmembrane region" description="Helical" evidence="4">
    <location>
        <begin position="6007"/>
        <end position="6029"/>
    </location>
</feature>
<dbReference type="InterPro" id="IPR023415">
    <property type="entry name" value="LDLR_class-A_CS"/>
</dbReference>
<feature type="domain" description="MAM" evidence="6">
    <location>
        <begin position="5235"/>
        <end position="5397"/>
    </location>
</feature>
<dbReference type="InterPro" id="IPR036055">
    <property type="entry name" value="LDL_receptor-like_sf"/>
</dbReference>
<dbReference type="PRINTS" id="PR00261">
    <property type="entry name" value="LDLRECEPTOR"/>
</dbReference>
<feature type="disulfide bond" evidence="3">
    <location>
        <begin position="2217"/>
        <end position="2229"/>
    </location>
</feature>
<feature type="domain" description="EGF-like" evidence="5">
    <location>
        <begin position="5952"/>
        <end position="5988"/>
    </location>
</feature>
<feature type="domain" description="MAM" evidence="6">
    <location>
        <begin position="457"/>
        <end position="508"/>
    </location>
</feature>
<feature type="domain" description="MAM" evidence="6">
    <location>
        <begin position="3168"/>
        <end position="3331"/>
    </location>
</feature>
<dbReference type="InterPro" id="IPR051560">
    <property type="entry name" value="MAM_domain-containing"/>
</dbReference>
<feature type="disulfide bond" evidence="3">
    <location>
        <begin position="2224"/>
        <end position="2242"/>
    </location>
</feature>
<dbReference type="PROSITE" id="PS01209">
    <property type="entry name" value="LDLRA_1"/>
    <property type="match status" value="8"/>
</dbReference>
<feature type="disulfide bond" evidence="3">
    <location>
        <begin position="5201"/>
        <end position="5219"/>
    </location>
</feature>
<feature type="disulfide bond" evidence="3">
    <location>
        <begin position="4534"/>
        <end position="4552"/>
    </location>
</feature>
<keyword evidence="4" id="KW-0812">Transmembrane</keyword>
<feature type="disulfide bond" evidence="3">
    <location>
        <begin position="590"/>
        <end position="602"/>
    </location>
</feature>
<feature type="disulfide bond" evidence="3">
    <location>
        <begin position="4984"/>
        <end position="4999"/>
    </location>
</feature>
<dbReference type="PROSITE" id="PS50026">
    <property type="entry name" value="EGF_3"/>
    <property type="match status" value="1"/>
</dbReference>
<feature type="domain" description="MAM" evidence="6">
    <location>
        <begin position="5453"/>
        <end position="5611"/>
    </location>
</feature>
<feature type="domain" description="MAM" evidence="6">
    <location>
        <begin position="2049"/>
        <end position="2210"/>
    </location>
</feature>
<feature type="domain" description="MAM" evidence="6">
    <location>
        <begin position="1513"/>
        <end position="1667"/>
    </location>
</feature>
<dbReference type="SMART" id="SM00137">
    <property type="entry name" value="MAM"/>
    <property type="match status" value="28"/>
</dbReference>
<feature type="domain" description="MAM" evidence="6">
    <location>
        <begin position="1181"/>
        <end position="1331"/>
    </location>
</feature>
<dbReference type="InterPro" id="IPR000998">
    <property type="entry name" value="MAM_dom"/>
</dbReference>
<dbReference type="SUPFAM" id="SSF57424">
    <property type="entry name" value="LDL receptor-like module"/>
    <property type="match status" value="17"/>
</dbReference>
<feature type="domain" description="MAM" evidence="6">
    <location>
        <begin position="2816"/>
        <end position="2977"/>
    </location>
</feature>
<dbReference type="Proteomes" id="UP000886998">
    <property type="component" value="Unassembled WGS sequence"/>
</dbReference>
<feature type="domain" description="MAM" evidence="6">
    <location>
        <begin position="1023"/>
        <end position="1179"/>
    </location>
</feature>
<dbReference type="PANTHER" id="PTHR23282">
    <property type="entry name" value="APICAL ENDOSOMAL GLYCOPROTEIN PRECURSOR"/>
    <property type="match status" value="1"/>
</dbReference>
<dbReference type="InterPro" id="IPR000742">
    <property type="entry name" value="EGF"/>
</dbReference>
<feature type="disulfide bond" evidence="3">
    <location>
        <begin position="3679"/>
        <end position="3694"/>
    </location>
</feature>
<feature type="domain" description="MAM" evidence="6">
    <location>
        <begin position="2480"/>
        <end position="2646"/>
    </location>
</feature>
<feature type="domain" description="MAM" evidence="6">
    <location>
        <begin position="2258"/>
        <end position="2424"/>
    </location>
</feature>
<feature type="disulfide bond" evidence="3">
    <location>
        <begin position="4326"/>
        <end position="4341"/>
    </location>
</feature>
<dbReference type="SUPFAM" id="SSF49899">
    <property type="entry name" value="Concanavalin A-like lectins/glucanases"/>
    <property type="match status" value="30"/>
</dbReference>
<feature type="disulfide bond" evidence="3">
    <location>
        <begin position="441"/>
        <end position="456"/>
    </location>
</feature>
<evidence type="ECO:0000256" key="4">
    <source>
        <dbReference type="SAM" id="Phobius"/>
    </source>
</evidence>
<accession>A0A8X6J5H7</accession>
<feature type="domain" description="MAM" evidence="6">
    <location>
        <begin position="3912"/>
        <end position="4087"/>
    </location>
</feature>
<feature type="disulfide bond" evidence="3">
    <location>
        <begin position="5417"/>
        <end position="5429"/>
    </location>
</feature>
<feature type="disulfide bond" evidence="3">
    <location>
        <begin position="429"/>
        <end position="447"/>
    </location>
</feature>
<evidence type="ECO:0000256" key="3">
    <source>
        <dbReference type="PROSITE-ProRule" id="PRU00124"/>
    </source>
</evidence>
<feature type="disulfide bond" evidence="3">
    <location>
        <begin position="597"/>
        <end position="615"/>
    </location>
</feature>
<keyword evidence="2" id="KW-0245">EGF-like domain</keyword>
<name>A0A8X6J5H7_9ARAC</name>
<feature type="disulfide bond" evidence="3">
    <location>
        <begin position="5424"/>
        <end position="5442"/>
    </location>
</feature>
<sequence>MNVDGENSLKVNAEHRPRWRYEFVNFWTKQGNFGYRWKHAYLRIIAKVKAGVMAIDDLAARSGACPPSKMCTFDDDDDMCGFTQDSRNAVNWDIKSGEDNDTLYRMPDHTTYSIEGSYLYIGFNETAVGSSQSSRIYSPKRPPSPAGSCITFYYHIYNVSQLVLNTYLATDNGLSDPQWTVKVSQGLLWHGARFPIVSKSASWQVVFEVNVGSRGYGQVAIDDILITDGACPEPGFCDFESEDCLWENVRPQFVSKSKMLIGVQSADVEKDLLKDDLDWVRHGGEDYFGPSNDHTLGSPQGFYLLLNTIYNTQGQKAVYVSERLRTSSGVCLKMWYAAPNYKNGASLLVYSSGDFKTADQVKLIREVTNEVWTETLVTVIPPMNFDSPFIDFWIFLTGITGNHTLGYIAIDDISISDGVCEDKGELFDCKNGQHILQTEVCNFHKDCDNGQDELNCADCDFETNACGWTSDNPYRYFKWIRSRAGKEGLEFDHTKQDTSGNFMIATSTAYMYMKLTVNLNRNNKTVQIWVPEFNSNQVWTKAEVFLGRLPRTFKLSFQAERNRNDNAHVAVDDVLMKGCETLTTGGPGMCNSAQFDCKNSRCISMENICDYTDDCGNFQDERQETCVTAISRCSFDHSFCNWINDNSSGSEWQLKTPFTTLDQGPTRDHTTGSSSGQFLYLPGRIRPAPARIVGPLLQPAEGCQIRLYYDIRGEGPLSLQIKTRTKQNGEEKIVWTREDPTEGYFFIEDRFTFMETESFQVIIEGSIVISKGKVNYIALDDISFNYKCVPQISPLPTLPPEITTTTPIKRCGLDEFKCTTKGQCIPLSQKCDFKPDCVDGSDEDHCGKCDFHEDMCGLVNVATWSSYQWKRVNAESFSLLQNSSVPDSDSTGNKQGYFVVLTGKTYYTFSSSTIMRTPVLGATAHSCKLEFWYHFNVRNGGLLEVYISQMGFGQKIRRFSQRSDTGKNWQFESIPLGNYPAGKLIEFHGNANYPKAAGQVQDIAIDNINYVNCDPNLVYSETLNCTFDHDECGWHPDNNFTLAAWSRAKTSPRNHGPESDHTGRKGYFMYVKGSYYLKKGDKAHLVSLKQNATDERCFSFWYHMYGQDVGTLNLIIRSDTDNSTIWSKSNSQGNSWKQATRTIRSQDPYVIVIEGVIGAFANPVIAIDDIEVYEDECPHPVACEFEADFCEWTSTGWILQAGKGNRPSEDHTTNTETGRYAALNEKSGTLTSPEYNYTQNSYCLNFWYFLEGDRNTTLKIQRVEQTTRDKPFVVWADIAEPNVKGRWMHSKATIDDLSKGDYNIVILGQKVNESTAVAIDDIAIEDGVCPPYGSCNFERDFCTWRNMPRPISSGLQWIRNSGSILNNNKGPKTDHTTGSSDGWYIYLDGSDGYQGQTAVLESENLHYSPQACLKYWYYLYGWYSSAGSLQVTYVNHSDSRIYDIMKISGSQGTNWYPVKRLVKDLPPTYRIRFTGVKGWDGALALDDILIQPDTCDEPIITTPPPTEIPPSEWDCDFEAGDFCGWFNGNGWSIQDGRKALVSRNGPTTDHTKGNALGKYAYYSPINGIDDLISPSINIASSDYCFRFWYYMHSPSPISLEVYAFQYGQPVGPLWMKKTSAGTKWKYGAYYFEKSVNMSVILRPSRNVLGVGDIAVDDLAFNEGRCPIQKGQPCDFEAADLCGFKLNSPDGVAWKRVQAKSIKGNMTGPRIDKSYGTAEGHYMMITPTTGARIAGDNRAYIIMPNVPSTGVYRSCVRFWYQMGGQNIISLNVYMRTPDGELPQFPLWSHGSKHGDTTWRVGQRTIDAPYTHEIIFGAVLERGDKGFIALDDIVVKEGACPNPGSCDFEDDLCTWQNAESGVDVEWVRNSGPTPTNNTGPNVDHTLGTELGSYIYLQAENPAQKHSLVGILQSEFFSLSTERCLSFWAHMSGKEMGTLQINLTYYDDNKVKTLNQNSWRIVGDQGDKWFRRLININIDGLELQDEYQILFIGTTKGALSDIALDDIDVTTKKCYEVPDEAFDCRDGSHVNASKVCDFELDCPSGEDESDCGACDFENGDCGWRDNSASYYQKWVRVQGEESGLVKGPGYDHTFNASTGYFMLVDPRPYYSWQQSVLQSPEKQFKKSYAACTMSFYYLHRSGSRAAIRVRKRIGSNTLATVWERNGILDNGWQLGTAYLGTTEGPFIVEFVHQSSYEQTYVAIDDITFKYCNTTEKRDSCSSKEFRCANGRCVSRYFLCDQTDDCGDRSDEETTMCSSYPKPCTFENDGDCEWTVKGKARNYWYVQYASSSRGSGNSGPLVDHTKGIDSSGKYLVLKRYYNDKKYFQSYYYSPDYQLSGESYCSLRFYYYMHGSDDASLKLYTETEKDGWTWKERFSEVGSLGQKWNRAVFNIRSTKPYHYILEGNPGNTTGIIAIDDISLSKGCKRYTDDLPTPIPTPLPTKSPCKDNEFKCNSGQPLCIPKEKVCDFTSDCLDKSDERNCGPCSFDIDTCGWQNQSPGRYEWKRKMANDSDGFGPLTDHVNSSTGWYAYVSEGWGYYNQPAILASPSLPAVSTHCIMSFWLYTSDNSGNFYVEHKSPGSSDYYWNYNKIWTKPSNFKDGWQLAEVKIPQTNNKGTKVRFSSLPTWYFWSSSDKNVAIDEISFISCNPKELLVDCNFDDESFHDGFCFWTQSSMNYAKWKRTKGTTSRNFTGPTSDHTTGHGYYLYFDNRGSLYSPARLESPTLPMNTPEGTCFSFWYHMYGQHVGTLSVDTSWYWAWNRHWTRSRTQGNKWRLGEIDIKSNRDYSIRISAVSFYGGNENNIAIDDFKMVDGPCTQTGYCDFEKDFCGWNDTYEGLAGWNRTQGSGNWSEEKPSVDHTTNSEYGYFIVLPFKRRGDLARLESPLYKNYGDMCVKFWYNMFGNDIGTLAVYQRTTQEGRLENLKSLWKRSGDHAGGWKLGRVTMSSLPSFYIAFEAQTGYGPLGYIALDDIHVTHGVCSDPGSCTFEIDTCGWSNADAFADVDWIRRTGLDNNLGKGPSVDHSTVTAQGHYMYALTTGLRAESQSMLISEDLDISPNYCLSFWYNMFNTVNSSLLVQQILIGMGWEGVTEVKSEDVTSDVWMKLETNISAEDAGDFFQIGLTALARSEQDNDTHRGIAIDDLSLLKSVCGEDISTTLVPPTTTTEYPPSKFDCTFETDLCLWENDQEENSAKWQIVEGHSERKLTRPRTDHSTLSTSGHYLTLNDASKRYYFVKARLFSQDGFDPDPEGVCFKFWYHMYGNNPGSLYLKVQNFHDEDKFETIWTKSKSQGPNWKYEQVHIVKDYAFKIVIEGDGTWYGDISLDDFSLNYKACPPRDFCDVEEDYCGFAHDPESDFQWKRGNGSRTNGPDVDHTYGSGFGNYFYVDPKAAVKQGKVARLESGLYQPDKKCMRFWYYLYGIDVGTLEILIRNGDSKTSKWKEAGDNSEFWHASEVLLEEQLFSAYSYIFQVTAGSAYGNGTIAIDDIAIKTECPSLGSCNFEEDMCLWTNDPDADLQWMRGSGEIADAGPETDTTFGNQFGTYLYAHVVSSWNSNPKPARIMSPYFPYTKQRCINFWNFRNGTNFDGALTISMYDDEMDEITELQHFTQEKLGRWNNEQVQIDIDRTEGKYQIIFEAQLTTTVNTFIALDDITVYEGKCAPIEDRKPDFTCEDGKTHISDDFRCDFYNDCPDGSDEKDCGTNCDFENEEPQPCNWITSSVNDVAAWNQTLANGTAEPNIDHTKNTPGEGYYMKVNFIKRWTLKAEAHFNSPALIESAPSCRMFFWYYFNAVHDSEAIYVYFDSGHQRPKTEIFRLEAFRGKAWQKAEVLIGRIQNRFRVGIVGKKDSLTGIIAIDDLNFENCHIPRTIEDPKECGKNQFKCQNGNCISNDLVCDFVDDCGDFSDENRLLAKCDLYPGRCDFESNHYCGWRRAPETDYMWQLAKYNPSYYYNKILTTRDHTRNSATGQFLHFSNSYRSKGQVARMASKVMEVVDNSCKFRFFYTYGTVFNSTKYDELRDIGVLTVYVRRDEVNVWKTIFTAREPPGQFYEKVILPLGDLKDPFEIIVESRIGSNSKLGGWTVDDVSFTAGCIVSNKTLPLSIVDPTPEPVEKCNADQFLCVADKICIDMEKICDFVPDCSDSADEAKCGSCTFDDDTNPTCGWSDKREGKWKRMKGANGDNGLTSDVSGSGYYMYVAKERTGSISSVAILRSIDFQQAFSTCEISFYYFMSGITNNDASLKLQLQTHDKQDVWLWREVSDQGRNWQNVTVGIGRRDPGWHLDFVATHVLSKGDVAIDEIKFERCAPPEKKKCENKEEFACLSGECINSTLVCDFNFDCTDGSDESNCSDYLERCDFEDGWCGWTQNPKADQKWVRTSGKKIAEGAGPDRDHTKDNENGYFLMSSRGSNYYYWYNALITSTSFMADTSGKCKLRFWYHLYDAYTSKISVYVQLADDIRLRHVKNIYGSAGEKWERVEIPLKSKWNFHVVIEGSPSSGRKGEVAIDDTSFTLECVPVYTIITTPIPTIQPKGVCDRKGEFTCDDNSCVPMDAVCDFKVDCPYGKDEKSCPAFCDFELGSNCGWQAITKAGDGVEVNITIAKDGKKIIPQAPDVDKTTNTGEGSYLIIHTSLETETGPVDEYKSPLFSQSASPCKFSFWYAARTVWLKPLITLVSGDKNYDMVSLTQSNTWRRVSFGIGRQISNFSMSINKKGGMSRYDYLAIDDIEFVNCALPKKSNEICLGFTCAKSRGCIDYSRVCDLTDDCGDRSDEENCESKNFLATDFENGFGLFSQLKNDRYAPLTWDIRTGTAPGHIYSRVGPPYDHTLSNSEGHYIAMTRGTAGAMNEKAWLISEVLRSVAKGECEMRFYYFMYGDKVNQLNIHTTTKKDGDYTLVWSQTGEVGNFWMRGSVLLNDTVPFQVVIEGKAGVTTNDLIAVDDVSFSAGCKLLKDETLPPKEVTGSTTSTTISPTGCKPNEFYCKGDKKCIPSIKKCDFRVDCDDGSDEAGCVKPYCDFTNKDMCGWEVYHKFRNYTRVKRQVTDDSVFQWIAIQAKDEHTKVNLNNRPKTDHTTNTTEGWYLLADGAPGRAGDITSLISPEISSTHTRCALDFWIFCDRWSCNLNIYAGQDGPSFKKVWESFTGLYGKRYSQDWTHAKVHLSSLNNFKVRFDAVRPYTFSSAVSLDDIAFEDCVPPIIVDPLKDTCNQSQFMCGNGKCIDEDLLCDFNDDCSDYSDERDFQCQPYVARCNFDGTPCRTWTLEADGTTSWTVSSATTSLYSSLPNNDHTTRSALGKFLSVLSGWFTRKAKPKVRSPTIDRLSDKCKVRFWYNSVFSVNAVRLYKRVNYNDDGLEFLKEFSSDVTGFWHYAAFEIGNPKQEYFQIVLEARLTENSGSINIDDISLTPDCHLATGDIDIPGKPTTPPPVDDCAPERLTCRNKNCYTHLQKCNFIDDCGDNSDEENCGTSCDFENGTCGWYNPHGYRGNWTIKSGKANWYGNLNKDHTLGTEEGHYLMPTGMVLIGDVAQLHTDNYVISGANCKISLWYFLDKSYNAPLRILLEHNTRNNKYEELWKLSEAGVAEWKQAEVDIKTQEHFTVIVEAGLGDSYLYSMAIDDIEFKKCSPEHPPVECTSEEWMCEDKRKCIKVWAHCDGKYDCDDKSDEHMCPTQHGDCDFDDENWKDACEWQSKDTMQFEWSRAKEARNNETGPPRNHNPREDGYFLYIDSSQHFEGERAGVSTPVFKASNGKCHLRFWYYMKGSRTMGKLEVLSEGENGQTFPVFVQRGPQKPEWLYAHALVGNAQPYRVTFVGTRGGDDKTDIAIDEVKFTHGCEEGGDPVVPTGPTVYCTKDQFRCKSGLQCIPKAWKCDCAYDCKDGSDEVGCDNDCVETKPPKEITTPVPTINPTVIPQKHCPDGQKLCNDGKTCIPGLLLCDGVKDCPDGSDETQGCHNAKLCTGKFYFCMDRIFPPCPPNFCLNGGNCSVVNKVPVCKCKNEYSQNRCAALKIKPDLEDKSNVEPAGVSWIIGVVVGTVLLIAIMFIIWYKRNTNAERARLPHAVDNPVYGLNLDTLTFGELNSHMPVRNEDNAGATAIENPLYAFKSEIK</sequence>